<evidence type="ECO:0000313" key="4">
    <source>
        <dbReference type="Proteomes" id="UP000077280"/>
    </source>
</evidence>
<accession>A0AAP5WFB9</accession>
<dbReference type="EMBL" id="LXND01000060">
    <property type="protein sequence ID" value="OAD63711.1"/>
    <property type="molecule type" value="Genomic_DNA"/>
</dbReference>
<dbReference type="Proteomes" id="UP000077280">
    <property type="component" value="Unassembled WGS sequence"/>
</dbReference>
<evidence type="ECO:0000259" key="1">
    <source>
        <dbReference type="PROSITE" id="PS51186"/>
    </source>
</evidence>
<comment type="caution">
    <text evidence="2">The sequence shown here is derived from an EMBL/GenBank/DDBJ whole genome shotgun (WGS) entry which is preliminary data.</text>
</comment>
<organism evidence="2 5">
    <name type="scientific">Pediococcus parvulus</name>
    <dbReference type="NCBI Taxonomy" id="54062"/>
    <lineage>
        <taxon>Bacteria</taxon>
        <taxon>Bacillati</taxon>
        <taxon>Bacillota</taxon>
        <taxon>Bacilli</taxon>
        <taxon>Lactobacillales</taxon>
        <taxon>Lactobacillaceae</taxon>
        <taxon>Pediococcus</taxon>
    </lineage>
</organism>
<keyword evidence="4" id="KW-1185">Reference proteome</keyword>
<dbReference type="RefSeq" id="WP_068807153.1">
    <property type="nucleotide sequence ID" value="NZ_CP158977.1"/>
</dbReference>
<dbReference type="PROSITE" id="PS51186">
    <property type="entry name" value="GNAT"/>
    <property type="match status" value="1"/>
</dbReference>
<evidence type="ECO:0000313" key="2">
    <source>
        <dbReference type="EMBL" id="MDV7693590.1"/>
    </source>
</evidence>
<dbReference type="AlphaFoldDB" id="A0AAP5WFB9"/>
<dbReference type="InterPro" id="IPR016181">
    <property type="entry name" value="Acyl_CoA_acyltransferase"/>
</dbReference>
<sequence>MTVSYLRKTTLEDLPTVSKIITSAKEFLKAQGIDQWQDGYPDLEALEADVKNQIGYVLIIDNQIAGTAALLPDHDSNYDVIADGAWQGAADAKYTAIHRTAMSSDFRGQHLSEKMISGLLTLSSQFGYHQVRIDTHPDNKLMQHLITKSGFDYRGTVLMDHDPSELRLAYQLFI</sequence>
<gene>
    <name evidence="3" type="ORF">A7K95_08420</name>
    <name evidence="2" type="ORF">GA842_01590</name>
</gene>
<dbReference type="GO" id="GO:0016747">
    <property type="term" value="F:acyltransferase activity, transferring groups other than amino-acyl groups"/>
    <property type="evidence" value="ECO:0007669"/>
    <property type="project" value="InterPro"/>
</dbReference>
<reference evidence="2" key="2">
    <citation type="submission" date="2019-10" db="EMBL/GenBank/DDBJ databases">
        <title>Malate fermentation in French cider.</title>
        <authorList>
            <person name="Cousin F.J."/>
            <person name="Medina Fernandez S."/>
            <person name="Misery B."/>
            <person name="Laplace J.-M."/>
            <person name="Cretenet M."/>
        </authorList>
    </citation>
    <scope>NUCLEOTIDE SEQUENCE</scope>
    <source>
        <strain evidence="2">UCMA15901</strain>
    </source>
</reference>
<dbReference type="Gene3D" id="3.40.630.30">
    <property type="match status" value="1"/>
</dbReference>
<dbReference type="GeneID" id="93382095"/>
<dbReference type="Proteomes" id="UP001275867">
    <property type="component" value="Unassembled WGS sequence"/>
</dbReference>
<evidence type="ECO:0000313" key="5">
    <source>
        <dbReference type="Proteomes" id="UP001275867"/>
    </source>
</evidence>
<name>A0AAP5WFB9_9LACO</name>
<dbReference type="InterPro" id="IPR000182">
    <property type="entry name" value="GNAT_dom"/>
</dbReference>
<feature type="domain" description="N-acetyltransferase" evidence="1">
    <location>
        <begin position="1"/>
        <end position="174"/>
    </location>
</feature>
<dbReference type="SUPFAM" id="SSF55729">
    <property type="entry name" value="Acyl-CoA N-acyltransferases (Nat)"/>
    <property type="match status" value="1"/>
</dbReference>
<dbReference type="EMBL" id="WERX01000003">
    <property type="protein sequence ID" value="MDV7693590.1"/>
    <property type="molecule type" value="Genomic_DNA"/>
</dbReference>
<reference evidence="3 4" key="1">
    <citation type="submission" date="2016-05" db="EMBL/GenBank/DDBJ databases">
        <title>Draft genome sequence of Pediococcus parvulus 2.6, a probiotic beta-glucan producer strain.</title>
        <authorList>
            <person name="Mohedano M.L."/>
            <person name="Perez-Ramos A."/>
            <person name="Duenas M.T."/>
            <person name="Lamontanara A."/>
            <person name="Orru L."/>
            <person name="Spano G."/>
            <person name="Capozzi V."/>
            <person name="Lopez P."/>
        </authorList>
    </citation>
    <scope>NUCLEOTIDE SEQUENCE [LARGE SCALE GENOMIC DNA]</scope>
    <source>
        <strain evidence="3 4">2.6</strain>
    </source>
</reference>
<proteinExistence type="predicted"/>
<dbReference type="Pfam" id="PF00583">
    <property type="entry name" value="Acetyltransf_1"/>
    <property type="match status" value="1"/>
</dbReference>
<evidence type="ECO:0000313" key="3">
    <source>
        <dbReference type="EMBL" id="OAD63711.1"/>
    </source>
</evidence>
<protein>
    <submittedName>
        <fullName evidence="3">GCN5 family acetyltransferase</fullName>
    </submittedName>
    <submittedName>
        <fullName evidence="2">GNAT family N-acetyltransferase</fullName>
    </submittedName>
</protein>